<reference evidence="13 14" key="1">
    <citation type="journal article" date="2019" name="Int. J. Syst. Evol. Microbiol.">
        <title>The Global Catalogue of Microorganisms (GCM) 10K type strain sequencing project: providing services to taxonomists for standard genome sequencing and annotation.</title>
        <authorList>
            <consortium name="The Broad Institute Genomics Platform"/>
            <consortium name="The Broad Institute Genome Sequencing Center for Infectious Disease"/>
            <person name="Wu L."/>
            <person name="Ma J."/>
        </authorList>
    </citation>
    <scope>NUCLEOTIDE SEQUENCE [LARGE SCALE GENOMIC DNA]</scope>
    <source>
        <strain evidence="13 14">CGMCC 1.12230</strain>
    </source>
</reference>
<gene>
    <name evidence="13" type="ORF">ACFR99_09020</name>
</gene>
<keyword evidence="8 11" id="KW-1133">Transmembrane helix</keyword>
<dbReference type="GO" id="GO:0008237">
    <property type="term" value="F:metallopeptidase activity"/>
    <property type="evidence" value="ECO:0007669"/>
    <property type="project" value="UniProtKB-KW"/>
</dbReference>
<dbReference type="AlphaFoldDB" id="A0ABD6BGM0"/>
<evidence type="ECO:0000256" key="7">
    <source>
        <dbReference type="ARBA" id="ARBA00022833"/>
    </source>
</evidence>
<feature type="domain" description="Peptidase M48" evidence="12">
    <location>
        <begin position="280"/>
        <end position="485"/>
    </location>
</feature>
<dbReference type="GO" id="GO:0006508">
    <property type="term" value="P:proteolysis"/>
    <property type="evidence" value="ECO:0007669"/>
    <property type="project" value="UniProtKB-KW"/>
</dbReference>
<dbReference type="Gene3D" id="3.30.2010.10">
    <property type="entry name" value="Metalloproteases ('zincins'), catalytic domain"/>
    <property type="match status" value="1"/>
</dbReference>
<evidence type="ECO:0000256" key="3">
    <source>
        <dbReference type="ARBA" id="ARBA00022670"/>
    </source>
</evidence>
<keyword evidence="7" id="KW-0862">Zinc</keyword>
<evidence type="ECO:0000256" key="5">
    <source>
        <dbReference type="ARBA" id="ARBA00022723"/>
    </source>
</evidence>
<dbReference type="InterPro" id="IPR001915">
    <property type="entry name" value="Peptidase_M48"/>
</dbReference>
<evidence type="ECO:0000256" key="2">
    <source>
        <dbReference type="ARBA" id="ARBA00022475"/>
    </source>
</evidence>
<evidence type="ECO:0000256" key="1">
    <source>
        <dbReference type="ARBA" id="ARBA00001947"/>
    </source>
</evidence>
<evidence type="ECO:0000256" key="9">
    <source>
        <dbReference type="ARBA" id="ARBA00023049"/>
    </source>
</evidence>
<keyword evidence="2" id="KW-1003">Cell membrane</keyword>
<sequence length="491" mass="51758">MGITRVRAALWGRMAVSVVLLALAMGLLVAVEVVLIGLASGLAMSIPYGVFTITLRSTSLAVVPTAVAYGVLAVAAGCAVRVVRREPTPTETAVEVVAVTYLLVILSSLVATGYLLVSVLGGSVSAAILVCGILVAAVFVGWLLYAAVDWSNADEAERSGYSADVTADTGADEPVGIRTELRRVFEGIGELTDRPVHGYLAVTLVGIVVLGLVFVVATLVPIVYHLPGLAAAGSLCIVGLHVGTTIQDECTGESAVLRDLEHGERLEPRAGAADRDLTMLRATVSRLAAQADVPPPTVRIGSSATPRAITVGYRPATSTVVVSRGLLETLDDRELEAVLAHELAHIVNRDAAVMTFLALPAASATATVARHVANPVLAIPAAVTYAVSRWCVAFVSSFREYVADDGAVAITGDPAALASALETLDADLERRPATDLRDHRSTMAFSIVPPPWEEHRFFDRARRVVARGIFGTHPDTETRIDRLRTAVKERT</sequence>
<dbReference type="Pfam" id="PF01435">
    <property type="entry name" value="Peptidase_M48"/>
    <property type="match status" value="1"/>
</dbReference>
<evidence type="ECO:0000256" key="6">
    <source>
        <dbReference type="ARBA" id="ARBA00022801"/>
    </source>
</evidence>
<feature type="transmembrane region" description="Helical" evidence="11">
    <location>
        <begin position="66"/>
        <end position="84"/>
    </location>
</feature>
<dbReference type="EMBL" id="JBHUDI010000005">
    <property type="protein sequence ID" value="MFD1563687.1"/>
    <property type="molecule type" value="Genomic_DNA"/>
</dbReference>
<feature type="transmembrane region" description="Helical" evidence="11">
    <location>
        <begin position="123"/>
        <end position="148"/>
    </location>
</feature>
<proteinExistence type="predicted"/>
<dbReference type="RefSeq" id="WP_390286500.1">
    <property type="nucleotide sequence ID" value="NZ_JBHUDI010000005.1"/>
</dbReference>
<evidence type="ECO:0000256" key="10">
    <source>
        <dbReference type="ARBA" id="ARBA00023136"/>
    </source>
</evidence>
<evidence type="ECO:0000259" key="12">
    <source>
        <dbReference type="Pfam" id="PF01435"/>
    </source>
</evidence>
<evidence type="ECO:0000313" key="14">
    <source>
        <dbReference type="Proteomes" id="UP001597076"/>
    </source>
</evidence>
<feature type="transmembrane region" description="Helical" evidence="11">
    <location>
        <begin position="199"/>
        <end position="224"/>
    </location>
</feature>
<comment type="cofactor">
    <cofactor evidence="1">
        <name>Zn(2+)</name>
        <dbReference type="ChEBI" id="CHEBI:29105"/>
    </cofactor>
</comment>
<keyword evidence="3" id="KW-0645">Protease</keyword>
<dbReference type="InterPro" id="IPR050083">
    <property type="entry name" value="HtpX_protease"/>
</dbReference>
<dbReference type="PANTHER" id="PTHR43221">
    <property type="entry name" value="PROTEASE HTPX"/>
    <property type="match status" value="1"/>
</dbReference>
<keyword evidence="6" id="KW-0378">Hydrolase</keyword>
<keyword evidence="4 11" id="KW-0812">Transmembrane</keyword>
<feature type="transmembrane region" description="Helical" evidence="11">
    <location>
        <begin position="20"/>
        <end position="46"/>
    </location>
</feature>
<organism evidence="13 14">
    <name type="scientific">Haloarchaeobius amylolyticus</name>
    <dbReference type="NCBI Taxonomy" id="1198296"/>
    <lineage>
        <taxon>Archaea</taxon>
        <taxon>Methanobacteriati</taxon>
        <taxon>Methanobacteriota</taxon>
        <taxon>Stenosarchaea group</taxon>
        <taxon>Halobacteria</taxon>
        <taxon>Halobacteriales</taxon>
        <taxon>Halorubellaceae</taxon>
        <taxon>Haloarchaeobius</taxon>
    </lineage>
</organism>
<evidence type="ECO:0000256" key="8">
    <source>
        <dbReference type="ARBA" id="ARBA00022989"/>
    </source>
</evidence>
<feature type="transmembrane region" description="Helical" evidence="11">
    <location>
        <begin position="96"/>
        <end position="117"/>
    </location>
</feature>
<comment type="caution">
    <text evidence="13">The sequence shown here is derived from an EMBL/GenBank/DDBJ whole genome shotgun (WGS) entry which is preliminary data.</text>
</comment>
<evidence type="ECO:0000313" key="13">
    <source>
        <dbReference type="EMBL" id="MFD1563687.1"/>
    </source>
</evidence>
<keyword evidence="10 11" id="KW-0472">Membrane</keyword>
<protein>
    <submittedName>
        <fullName evidence="13">M48 family metallopeptidase</fullName>
    </submittedName>
</protein>
<dbReference type="CDD" id="cd07327">
    <property type="entry name" value="M48B_HtpX_like"/>
    <property type="match status" value="1"/>
</dbReference>
<dbReference type="Proteomes" id="UP001597076">
    <property type="component" value="Unassembled WGS sequence"/>
</dbReference>
<dbReference type="PANTHER" id="PTHR43221:SF2">
    <property type="entry name" value="PROTEASE HTPX HOMOLOG"/>
    <property type="match status" value="1"/>
</dbReference>
<evidence type="ECO:0000256" key="4">
    <source>
        <dbReference type="ARBA" id="ARBA00022692"/>
    </source>
</evidence>
<dbReference type="GO" id="GO:0046872">
    <property type="term" value="F:metal ion binding"/>
    <property type="evidence" value="ECO:0007669"/>
    <property type="project" value="UniProtKB-KW"/>
</dbReference>
<name>A0ABD6BGM0_9EURY</name>
<keyword evidence="5" id="KW-0479">Metal-binding</keyword>
<keyword evidence="9" id="KW-0482">Metalloprotease</keyword>
<accession>A0ABD6BGM0</accession>
<keyword evidence="14" id="KW-1185">Reference proteome</keyword>
<evidence type="ECO:0000256" key="11">
    <source>
        <dbReference type="SAM" id="Phobius"/>
    </source>
</evidence>